<evidence type="ECO:0000313" key="1">
    <source>
        <dbReference type="EMBL" id="QJA94810.1"/>
    </source>
</evidence>
<reference evidence="1" key="1">
    <citation type="submission" date="2020-03" db="EMBL/GenBank/DDBJ databases">
        <title>The deep terrestrial virosphere.</title>
        <authorList>
            <person name="Holmfeldt K."/>
            <person name="Nilsson E."/>
            <person name="Simone D."/>
            <person name="Lopez-Fernandez M."/>
            <person name="Wu X."/>
            <person name="de Brujin I."/>
            <person name="Lundin D."/>
            <person name="Andersson A."/>
            <person name="Bertilsson S."/>
            <person name="Dopson M."/>
        </authorList>
    </citation>
    <scope>NUCLEOTIDE SEQUENCE</scope>
    <source>
        <strain evidence="1">MM415B03735</strain>
    </source>
</reference>
<gene>
    <name evidence="1" type="ORF">MM415B03735_0011</name>
</gene>
<sequence>MPATNNLISAMLRLCMGIDVGDSRDFSATHCLDVQPPARYQQRKGKPFAVIKEFEPNKAKSISRDCNVIHRWAADSWADEYRWYWEHVAEIEADYHRRYRKEERP</sequence>
<dbReference type="EMBL" id="MT143262">
    <property type="protein sequence ID" value="QJA94810.1"/>
    <property type="molecule type" value="Genomic_DNA"/>
</dbReference>
<proteinExistence type="predicted"/>
<accession>A0A6M3LJ13</accession>
<protein>
    <submittedName>
        <fullName evidence="1">Uncharacterized protein</fullName>
    </submittedName>
</protein>
<name>A0A6M3LJ13_9ZZZZ</name>
<organism evidence="1">
    <name type="scientific">viral metagenome</name>
    <dbReference type="NCBI Taxonomy" id="1070528"/>
    <lineage>
        <taxon>unclassified sequences</taxon>
        <taxon>metagenomes</taxon>
        <taxon>organismal metagenomes</taxon>
    </lineage>
</organism>
<dbReference type="AlphaFoldDB" id="A0A6M3LJ13"/>